<keyword evidence="3" id="KW-1185">Reference proteome</keyword>
<gene>
    <name evidence="2" type="ORF">CIG1485E_0689</name>
</gene>
<evidence type="ECO:0000313" key="3">
    <source>
        <dbReference type="Proteomes" id="UP000028486"/>
    </source>
</evidence>
<dbReference type="Proteomes" id="UP000028486">
    <property type="component" value="Chromosome"/>
</dbReference>
<dbReference type="eggNOG" id="ENOG5032MK2">
    <property type="taxonomic scope" value="Bacteria"/>
</dbReference>
<dbReference type="EMBL" id="CP009043">
    <property type="protein sequence ID" value="AII14544.1"/>
    <property type="molecule type" value="Genomic_DNA"/>
</dbReference>
<proteinExistence type="predicted"/>
<sequence length="115" mass="12220">MQVDTNLSTIISQSSSTGNLSISKINTKENAMQGASGGVGGASSSQSSADELQKRLDKLKEQLAKIEAQISKMQSNDNPYAKEMTNSLNAERASIMAQIQTILAQMLKAAKQQSA</sequence>
<dbReference type="KEGG" id="caj:CIG1485E_0689"/>
<evidence type="ECO:0008006" key="4">
    <source>
        <dbReference type="Google" id="ProtNLM"/>
    </source>
</evidence>
<evidence type="ECO:0000256" key="1">
    <source>
        <dbReference type="SAM" id="MobiDB-lite"/>
    </source>
</evidence>
<dbReference type="AlphaFoldDB" id="A0A076FFB2"/>
<dbReference type="RefSeq" id="WP_038453739.1">
    <property type="nucleotide sequence ID" value="NZ_CP009043.1"/>
</dbReference>
<dbReference type="HOGENOM" id="CLU_2092287_0_0_7"/>
<organism evidence="2 3">
    <name type="scientific">Campylobacter iguaniorum</name>
    <dbReference type="NCBI Taxonomy" id="1244531"/>
    <lineage>
        <taxon>Bacteria</taxon>
        <taxon>Pseudomonadati</taxon>
        <taxon>Campylobacterota</taxon>
        <taxon>Epsilonproteobacteria</taxon>
        <taxon>Campylobacterales</taxon>
        <taxon>Campylobacteraceae</taxon>
        <taxon>Campylobacter</taxon>
    </lineage>
</organism>
<name>A0A076FFB2_9BACT</name>
<accession>A0A076FFB2</accession>
<protein>
    <recommendedName>
        <fullName evidence="4">FlxA-like protein</fullName>
    </recommendedName>
</protein>
<dbReference type="OrthoDB" id="9952009at2"/>
<feature type="region of interest" description="Disordered" evidence="1">
    <location>
        <begin position="29"/>
        <end position="53"/>
    </location>
</feature>
<reference evidence="3" key="1">
    <citation type="journal article" date="2014" name="Genome Announc.">
        <title>Complete Genome Sequence of Campylobacter iguaniorum Strain 1485ET, Isolated from a Bearded Dragon (Pogona vitticeps).</title>
        <authorList>
            <person name="Gilbert M.J."/>
            <person name="Miller W.G."/>
            <person name="Yee E."/>
            <person name="Kik M."/>
            <person name="Wagenaar J.A."/>
            <person name="Duim B."/>
        </authorList>
    </citation>
    <scope>NUCLEOTIDE SEQUENCE [LARGE SCALE GENOMIC DNA]</scope>
    <source>
        <strain evidence="3">1485E</strain>
    </source>
</reference>
<evidence type="ECO:0000313" key="2">
    <source>
        <dbReference type="EMBL" id="AII14544.1"/>
    </source>
</evidence>